<reference evidence="2" key="1">
    <citation type="submission" date="2015-04" db="UniProtKB">
        <authorList>
            <consortium name="EnsemblPlants"/>
        </authorList>
    </citation>
    <scope>IDENTIFICATION</scope>
    <source>
        <strain evidence="2">SL10</strain>
    </source>
</reference>
<accession>A0A0E0IZ86</accession>
<protein>
    <submittedName>
        <fullName evidence="2">Uncharacterized protein</fullName>
    </submittedName>
</protein>
<dbReference type="Proteomes" id="UP000006591">
    <property type="component" value="Chromosome 11"/>
</dbReference>
<keyword evidence="3" id="KW-1185">Reference proteome</keyword>
<sequence length="69" mass="7532">MLPLALPHLPFLLLTPPPSSSILIPLMIRLKKLKAVQERKNYGKSKAGDANSDEEGDTSGEDESNDDEV</sequence>
<dbReference type="HOGENOM" id="CLU_2780193_0_0_1"/>
<dbReference type="AlphaFoldDB" id="A0A0E0IZ86"/>
<feature type="region of interest" description="Disordered" evidence="1">
    <location>
        <begin position="39"/>
        <end position="69"/>
    </location>
</feature>
<evidence type="ECO:0000313" key="3">
    <source>
        <dbReference type="Proteomes" id="UP000006591"/>
    </source>
</evidence>
<dbReference type="EnsemblPlants" id="ONIVA11G05870.1">
    <property type="protein sequence ID" value="ONIVA11G05870.1"/>
    <property type="gene ID" value="ONIVA11G05870"/>
</dbReference>
<proteinExistence type="predicted"/>
<name>A0A0E0IZ86_ORYNI</name>
<organism evidence="2">
    <name type="scientific">Oryza nivara</name>
    <name type="common">Indian wild rice</name>
    <name type="synonym">Oryza sativa f. spontanea</name>
    <dbReference type="NCBI Taxonomy" id="4536"/>
    <lineage>
        <taxon>Eukaryota</taxon>
        <taxon>Viridiplantae</taxon>
        <taxon>Streptophyta</taxon>
        <taxon>Embryophyta</taxon>
        <taxon>Tracheophyta</taxon>
        <taxon>Spermatophyta</taxon>
        <taxon>Magnoliopsida</taxon>
        <taxon>Liliopsida</taxon>
        <taxon>Poales</taxon>
        <taxon>Poaceae</taxon>
        <taxon>BOP clade</taxon>
        <taxon>Oryzoideae</taxon>
        <taxon>Oryzeae</taxon>
        <taxon>Oryzinae</taxon>
        <taxon>Oryza</taxon>
    </lineage>
</organism>
<evidence type="ECO:0000313" key="2">
    <source>
        <dbReference type="EnsemblPlants" id="ONIVA11G05870.1"/>
    </source>
</evidence>
<dbReference type="Gramene" id="ONIVA11G05870.1">
    <property type="protein sequence ID" value="ONIVA11G05870.1"/>
    <property type="gene ID" value="ONIVA11G05870"/>
</dbReference>
<reference evidence="2" key="2">
    <citation type="submission" date="2018-04" db="EMBL/GenBank/DDBJ databases">
        <title>OnivRS2 (Oryza nivara Reference Sequence Version 2).</title>
        <authorList>
            <person name="Zhang J."/>
            <person name="Kudrna D."/>
            <person name="Lee S."/>
            <person name="Talag J."/>
            <person name="Rajasekar S."/>
            <person name="Welchert J."/>
            <person name="Hsing Y.-I."/>
            <person name="Wing R.A."/>
        </authorList>
    </citation>
    <scope>NUCLEOTIDE SEQUENCE [LARGE SCALE GENOMIC DNA]</scope>
    <source>
        <strain evidence="2">SL10</strain>
    </source>
</reference>
<evidence type="ECO:0000256" key="1">
    <source>
        <dbReference type="SAM" id="MobiDB-lite"/>
    </source>
</evidence>
<feature type="compositionally biased region" description="Acidic residues" evidence="1">
    <location>
        <begin position="51"/>
        <end position="69"/>
    </location>
</feature>